<organism evidence="1">
    <name type="scientific">Oryza brachyantha</name>
    <name type="common">malo sina</name>
    <dbReference type="NCBI Taxonomy" id="4533"/>
    <lineage>
        <taxon>Eukaryota</taxon>
        <taxon>Viridiplantae</taxon>
        <taxon>Streptophyta</taxon>
        <taxon>Embryophyta</taxon>
        <taxon>Tracheophyta</taxon>
        <taxon>Spermatophyta</taxon>
        <taxon>Magnoliopsida</taxon>
        <taxon>Liliopsida</taxon>
        <taxon>Poales</taxon>
        <taxon>Poaceae</taxon>
        <taxon>BOP clade</taxon>
        <taxon>Oryzoideae</taxon>
        <taxon>Oryzeae</taxon>
        <taxon>Oryzinae</taxon>
        <taxon>Oryza</taxon>
    </lineage>
</organism>
<evidence type="ECO:0000313" key="2">
    <source>
        <dbReference type="Proteomes" id="UP000006038"/>
    </source>
</evidence>
<dbReference type="HOGENOM" id="CLU_2642033_0_0_1"/>
<keyword evidence="2" id="KW-1185">Reference proteome</keyword>
<evidence type="ECO:0000313" key="1">
    <source>
        <dbReference type="EnsemblPlants" id="OB01G22700.1"/>
    </source>
</evidence>
<name>J3KZ64_ORYBR</name>
<dbReference type="AlphaFoldDB" id="J3KZ64"/>
<dbReference type="EnsemblPlants" id="OB01G22700.1">
    <property type="protein sequence ID" value="OB01G22700.1"/>
    <property type="gene ID" value="OB01G22700"/>
</dbReference>
<dbReference type="Gramene" id="OB01G22700.1">
    <property type="protein sequence ID" value="OB01G22700.1"/>
    <property type="gene ID" value="OB01G22700"/>
</dbReference>
<reference evidence="1" key="2">
    <citation type="submission" date="2013-04" db="UniProtKB">
        <authorList>
            <consortium name="EnsemblPlants"/>
        </authorList>
    </citation>
    <scope>IDENTIFICATION</scope>
</reference>
<protein>
    <submittedName>
        <fullName evidence="1">Uncharacterized protein</fullName>
    </submittedName>
</protein>
<sequence length="77" mass="8962">MLRCFVLTYVMFIRKVYVLFRRLRGSWEAESRGQAVDAWPKVRPKEGVSKLLVFVEARGDRTMSMCHRIGLDLSGKI</sequence>
<accession>J3KZ64</accession>
<reference evidence="1" key="1">
    <citation type="journal article" date="2013" name="Nat. Commun.">
        <title>Whole-genome sequencing of Oryza brachyantha reveals mechanisms underlying Oryza genome evolution.</title>
        <authorList>
            <person name="Chen J."/>
            <person name="Huang Q."/>
            <person name="Gao D."/>
            <person name="Wang J."/>
            <person name="Lang Y."/>
            <person name="Liu T."/>
            <person name="Li B."/>
            <person name="Bai Z."/>
            <person name="Luis Goicoechea J."/>
            <person name="Liang C."/>
            <person name="Chen C."/>
            <person name="Zhang W."/>
            <person name="Sun S."/>
            <person name="Liao Y."/>
            <person name="Zhang X."/>
            <person name="Yang L."/>
            <person name="Song C."/>
            <person name="Wang M."/>
            <person name="Shi J."/>
            <person name="Liu G."/>
            <person name="Liu J."/>
            <person name="Zhou H."/>
            <person name="Zhou W."/>
            <person name="Yu Q."/>
            <person name="An N."/>
            <person name="Chen Y."/>
            <person name="Cai Q."/>
            <person name="Wang B."/>
            <person name="Liu B."/>
            <person name="Min J."/>
            <person name="Huang Y."/>
            <person name="Wu H."/>
            <person name="Li Z."/>
            <person name="Zhang Y."/>
            <person name="Yin Y."/>
            <person name="Song W."/>
            <person name="Jiang J."/>
            <person name="Jackson S.A."/>
            <person name="Wing R.A."/>
            <person name="Wang J."/>
            <person name="Chen M."/>
        </authorList>
    </citation>
    <scope>NUCLEOTIDE SEQUENCE [LARGE SCALE GENOMIC DNA]</scope>
    <source>
        <strain evidence="1">cv. IRGC 101232</strain>
    </source>
</reference>
<dbReference type="Proteomes" id="UP000006038">
    <property type="component" value="Chromosome 1"/>
</dbReference>
<proteinExistence type="predicted"/>